<protein>
    <submittedName>
        <fullName evidence="3">HIT family protein</fullName>
    </submittedName>
</protein>
<keyword evidence="4" id="KW-1185">Reference proteome</keyword>
<dbReference type="SUPFAM" id="SSF54197">
    <property type="entry name" value="HIT-like"/>
    <property type="match status" value="1"/>
</dbReference>
<reference evidence="3" key="1">
    <citation type="journal article" date="2014" name="Int. J. Syst. Evol. Microbiol.">
        <title>Complete genome sequence of Corynebacterium casei LMG S-19264T (=DSM 44701T), isolated from a smear-ripened cheese.</title>
        <authorList>
            <consortium name="US DOE Joint Genome Institute (JGI-PGF)"/>
            <person name="Walter F."/>
            <person name="Albersmeier A."/>
            <person name="Kalinowski J."/>
            <person name="Ruckert C."/>
        </authorList>
    </citation>
    <scope>NUCLEOTIDE SEQUENCE</scope>
    <source>
        <strain evidence="3">KCTC 12988</strain>
    </source>
</reference>
<feature type="domain" description="HIT" evidence="2">
    <location>
        <begin position="37"/>
        <end position="106"/>
    </location>
</feature>
<dbReference type="PROSITE" id="PS51084">
    <property type="entry name" value="HIT_2"/>
    <property type="match status" value="1"/>
</dbReference>
<evidence type="ECO:0000259" key="2">
    <source>
        <dbReference type="PROSITE" id="PS51084"/>
    </source>
</evidence>
<name>A0A918TXH3_9BACT</name>
<dbReference type="GO" id="GO:0003824">
    <property type="term" value="F:catalytic activity"/>
    <property type="evidence" value="ECO:0007669"/>
    <property type="project" value="InterPro"/>
</dbReference>
<comment type="caution">
    <text evidence="3">The sequence shown here is derived from an EMBL/GenBank/DDBJ whole genome shotgun (WGS) entry which is preliminary data.</text>
</comment>
<evidence type="ECO:0000313" key="3">
    <source>
        <dbReference type="EMBL" id="GHC67035.1"/>
    </source>
</evidence>
<dbReference type="InterPro" id="IPR036265">
    <property type="entry name" value="HIT-like_sf"/>
</dbReference>
<dbReference type="InterPro" id="IPR011146">
    <property type="entry name" value="HIT-like"/>
</dbReference>
<dbReference type="Gene3D" id="3.30.428.10">
    <property type="entry name" value="HIT-like"/>
    <property type="match status" value="1"/>
</dbReference>
<accession>A0A918TXH3</accession>
<evidence type="ECO:0000313" key="4">
    <source>
        <dbReference type="Proteomes" id="UP000644507"/>
    </source>
</evidence>
<dbReference type="Proteomes" id="UP000644507">
    <property type="component" value="Unassembled WGS sequence"/>
</dbReference>
<organism evidence="3 4">
    <name type="scientific">Roseibacillus persicicus</name>
    <dbReference type="NCBI Taxonomy" id="454148"/>
    <lineage>
        <taxon>Bacteria</taxon>
        <taxon>Pseudomonadati</taxon>
        <taxon>Verrucomicrobiota</taxon>
        <taxon>Verrucomicrobiia</taxon>
        <taxon>Verrucomicrobiales</taxon>
        <taxon>Verrucomicrobiaceae</taxon>
        <taxon>Roseibacillus</taxon>
    </lineage>
</organism>
<evidence type="ECO:0000256" key="1">
    <source>
        <dbReference type="PROSITE-ProRule" id="PRU00464"/>
    </source>
</evidence>
<sequence length="135" mass="15585">MTPFEVHPRLLKSSFELAQRKSCHVLLKDNSHFPWFLIVPEVANGEEDLHQLTEERAAEVMSLVREVSQFVSEYFQPEKLNVACIGNQVRQMHLHVVGRTPHDPAWPGVVWSCDAKQSYTSERVSEIRSAFLERL</sequence>
<dbReference type="AlphaFoldDB" id="A0A918TXH3"/>
<dbReference type="PIRSF" id="PIRSF000714">
    <property type="entry name" value="HIT"/>
    <property type="match status" value="1"/>
</dbReference>
<proteinExistence type="predicted"/>
<gene>
    <name evidence="3" type="ORF">GCM10007100_38730</name>
</gene>
<comment type="caution">
    <text evidence="1">Lacks conserved residue(s) required for the propagation of feature annotation.</text>
</comment>
<dbReference type="InterPro" id="IPR026026">
    <property type="entry name" value="HIT_Hint"/>
</dbReference>
<dbReference type="RefSeq" id="WP_189574145.1">
    <property type="nucleotide sequence ID" value="NZ_BMXI01000023.1"/>
</dbReference>
<reference evidence="3" key="2">
    <citation type="submission" date="2020-09" db="EMBL/GenBank/DDBJ databases">
        <authorList>
            <person name="Sun Q."/>
            <person name="Kim S."/>
        </authorList>
    </citation>
    <scope>NUCLEOTIDE SEQUENCE</scope>
    <source>
        <strain evidence="3">KCTC 12988</strain>
    </source>
</reference>
<dbReference type="Pfam" id="PF01230">
    <property type="entry name" value="HIT"/>
    <property type="match status" value="1"/>
</dbReference>
<dbReference type="EMBL" id="BMXI01000023">
    <property type="protein sequence ID" value="GHC67035.1"/>
    <property type="molecule type" value="Genomic_DNA"/>
</dbReference>